<keyword evidence="5" id="KW-0732">Signal</keyword>
<keyword evidence="2 8" id="KW-0813">Transport</keyword>
<dbReference type="SUPFAM" id="SSF49464">
    <property type="entry name" value="Carboxypeptidase regulatory domain-like"/>
    <property type="match status" value="1"/>
</dbReference>
<dbReference type="InterPro" id="IPR008969">
    <property type="entry name" value="CarboxyPept-like_regulatory"/>
</dbReference>
<dbReference type="Gene3D" id="2.40.170.20">
    <property type="entry name" value="TonB-dependent receptor, beta-barrel domain"/>
    <property type="match status" value="1"/>
</dbReference>
<dbReference type="Pfam" id="PF13715">
    <property type="entry name" value="CarbopepD_reg_2"/>
    <property type="match status" value="1"/>
</dbReference>
<evidence type="ECO:0000313" key="10">
    <source>
        <dbReference type="EMBL" id="RGV56342.1"/>
    </source>
</evidence>
<dbReference type="FunFam" id="2.60.40.1120:FF:000003">
    <property type="entry name" value="Outer membrane protein Omp121"/>
    <property type="match status" value="1"/>
</dbReference>
<dbReference type="InterPro" id="IPR023997">
    <property type="entry name" value="TonB-dep_OMP_SusC/RagA_CS"/>
</dbReference>
<dbReference type="Proteomes" id="UP000283850">
    <property type="component" value="Unassembled WGS sequence"/>
</dbReference>
<dbReference type="PROSITE" id="PS52016">
    <property type="entry name" value="TONB_DEPENDENT_REC_3"/>
    <property type="match status" value="1"/>
</dbReference>
<keyword evidence="3 8" id="KW-1134">Transmembrane beta strand</keyword>
<keyword evidence="4 8" id="KW-0812">Transmembrane</keyword>
<evidence type="ECO:0000256" key="5">
    <source>
        <dbReference type="ARBA" id="ARBA00022729"/>
    </source>
</evidence>
<evidence type="ECO:0000256" key="1">
    <source>
        <dbReference type="ARBA" id="ARBA00004571"/>
    </source>
</evidence>
<dbReference type="NCBIfam" id="TIGR04056">
    <property type="entry name" value="OMP_RagA_SusC"/>
    <property type="match status" value="1"/>
</dbReference>
<protein>
    <submittedName>
        <fullName evidence="10">TonB-dependent receptor</fullName>
    </submittedName>
</protein>
<evidence type="ECO:0000259" key="9">
    <source>
        <dbReference type="Pfam" id="PF07715"/>
    </source>
</evidence>
<name>A0A412YFV2_9BACE</name>
<evidence type="ECO:0000313" key="11">
    <source>
        <dbReference type="Proteomes" id="UP000283850"/>
    </source>
</evidence>
<reference evidence="10 11" key="1">
    <citation type="submission" date="2018-08" db="EMBL/GenBank/DDBJ databases">
        <title>A genome reference for cultivated species of the human gut microbiota.</title>
        <authorList>
            <person name="Zou Y."/>
            <person name="Xue W."/>
            <person name="Luo G."/>
        </authorList>
    </citation>
    <scope>NUCLEOTIDE SEQUENCE [LARGE SCALE GENOMIC DNA]</scope>
    <source>
        <strain evidence="10 11">AF14-32</strain>
    </source>
</reference>
<sequence>MCSARKNKSNTENIKFYDMRKKFIFAAALCLTTLSLTDNINAAVQITQEVQQDGRTIRGTVIDNTGEPVIGANVTIKGTTNGVITDIDGNFILNNAKGTLVVSFVGYKTQEIPITNKTTINVTLQEDSELLDEVVVVGYGTQKKASLTSAITQIKGEEAFANKGISNATVALQGEVPGLVITRTSSRPGSENAAMKIRGDISINGNSSPLIIIDGMSGSLDELNAMNPNDIENISVLKDASAAIYGARSAAGVVLVTTKRGKKGKAQIAYSGSISRTTNGIQPPLTDNRQWLDMFFEAQYWDANYGTPGMLDPRQTYQNVNYWILGGGKATAWNPETGKWEDDPTIIDPNTGAIMSYGGSNLFDALRAGKVVTIADGSKIKRWDPNVYMEDYLYGQATSHKHTVTISGADDKFNYYASLGFSDSQSQLKVADDGEKKYSARLNADYQANELLKFSTSMAYEKRDISTPSTDVGTGWMDPWLWPILNMNGDPYDTFSGSRNPIGGLLYGGRIDNSLTTFRGDMKITLDLSKWVKGLSLVASGNYKLAQRNKTEVKNEVTYYDWIGTVNGSKNGPGSLNESVEKWENVTLGGFANYERTFANIHSISAMIGMTAEQETSKKVVAARNMGPMYPGSGLTDLNVWITGDNNTAEGGQGSWGFVSYMGRLNYIYDDKYSVEVLGRRDGSSKLDKSQRWQNFYSVSGFWRLSRENFLKDIPWLSDLKVRYNYGKTGSVEGISNYERFSEIKTGTALFGITPTQHTSLWVDGMRSADRTWETLNSHNIGMDVAVLNNRLRATMEYFIKTNDGMFITTSYPAVLGAGAPKLNDGKLRAKGWEIALNWNDQIGQVKYNIGGSLSDAWTKLLTLPNNEEIPQPGYNSKRLVGKPLNAIYVYQTDGLFQTQEEVDAFYEMFYWNADHTGPKAGNILPAPSETNLERLRPGARRYVDLDGDGAITNKDIYYAGETSPRLTFGFKAGLEWKGIDVSAFFQGVGKQVILRGGSVYAPFVVNYVRQNYTFMGKTWAPDHTNAEYPILSRNQNFNKFNYNNIDASVQKNRYIRLKSLVVGYSLPKQWIAKAGLNKLRVYFSGDDLWEWTKIKDGYDPENGEGGNTTFPFSRLLTFGIDVTF</sequence>
<dbReference type="InterPro" id="IPR036942">
    <property type="entry name" value="Beta-barrel_TonB_sf"/>
</dbReference>
<dbReference type="Gene3D" id="2.60.40.1120">
    <property type="entry name" value="Carboxypeptidase-like, regulatory domain"/>
    <property type="match status" value="1"/>
</dbReference>
<dbReference type="PANTHER" id="PTHR30069">
    <property type="entry name" value="TONB-DEPENDENT OUTER MEMBRANE RECEPTOR"/>
    <property type="match status" value="1"/>
</dbReference>
<dbReference type="Pfam" id="PF07715">
    <property type="entry name" value="Plug"/>
    <property type="match status" value="1"/>
</dbReference>
<evidence type="ECO:0000256" key="6">
    <source>
        <dbReference type="ARBA" id="ARBA00023136"/>
    </source>
</evidence>
<dbReference type="AlphaFoldDB" id="A0A412YFV2"/>
<accession>A0A412YFV2</accession>
<comment type="similarity">
    <text evidence="8">Belongs to the TonB-dependent receptor family.</text>
</comment>
<keyword evidence="7 8" id="KW-0998">Cell outer membrane</keyword>
<evidence type="ECO:0000256" key="2">
    <source>
        <dbReference type="ARBA" id="ARBA00022448"/>
    </source>
</evidence>
<keyword evidence="6 8" id="KW-0472">Membrane</keyword>
<dbReference type="GO" id="GO:0044718">
    <property type="term" value="P:siderophore transmembrane transport"/>
    <property type="evidence" value="ECO:0007669"/>
    <property type="project" value="TreeGrafter"/>
</dbReference>
<proteinExistence type="inferred from homology"/>
<dbReference type="GO" id="GO:0015344">
    <property type="term" value="F:siderophore uptake transmembrane transporter activity"/>
    <property type="evidence" value="ECO:0007669"/>
    <property type="project" value="TreeGrafter"/>
</dbReference>
<dbReference type="PANTHER" id="PTHR30069:SF29">
    <property type="entry name" value="HEMOGLOBIN AND HEMOGLOBIN-HAPTOGLOBIN-BINDING PROTEIN 1-RELATED"/>
    <property type="match status" value="1"/>
</dbReference>
<evidence type="ECO:0000256" key="3">
    <source>
        <dbReference type="ARBA" id="ARBA00022452"/>
    </source>
</evidence>
<organism evidence="10 11">
    <name type="scientific">Bacteroides intestinalis</name>
    <dbReference type="NCBI Taxonomy" id="329854"/>
    <lineage>
        <taxon>Bacteria</taxon>
        <taxon>Pseudomonadati</taxon>
        <taxon>Bacteroidota</taxon>
        <taxon>Bacteroidia</taxon>
        <taxon>Bacteroidales</taxon>
        <taxon>Bacteroidaceae</taxon>
        <taxon>Bacteroides</taxon>
    </lineage>
</organism>
<dbReference type="InterPro" id="IPR037066">
    <property type="entry name" value="Plug_dom_sf"/>
</dbReference>
<dbReference type="PROSITE" id="PS00018">
    <property type="entry name" value="EF_HAND_1"/>
    <property type="match status" value="1"/>
</dbReference>
<evidence type="ECO:0000256" key="4">
    <source>
        <dbReference type="ARBA" id="ARBA00022692"/>
    </source>
</evidence>
<gene>
    <name evidence="10" type="ORF">DWW10_06605</name>
</gene>
<dbReference type="InterPro" id="IPR039426">
    <property type="entry name" value="TonB-dep_rcpt-like"/>
</dbReference>
<dbReference type="EMBL" id="QRZF01000003">
    <property type="protein sequence ID" value="RGV56342.1"/>
    <property type="molecule type" value="Genomic_DNA"/>
</dbReference>
<dbReference type="GO" id="GO:0009279">
    <property type="term" value="C:cell outer membrane"/>
    <property type="evidence" value="ECO:0007669"/>
    <property type="project" value="UniProtKB-SubCell"/>
</dbReference>
<dbReference type="InterPro" id="IPR023996">
    <property type="entry name" value="TonB-dep_OMP_SusC/RagA"/>
</dbReference>
<comment type="caution">
    <text evidence="10">The sequence shown here is derived from an EMBL/GenBank/DDBJ whole genome shotgun (WGS) entry which is preliminary data.</text>
</comment>
<dbReference type="InterPro" id="IPR018247">
    <property type="entry name" value="EF_Hand_1_Ca_BS"/>
</dbReference>
<dbReference type="NCBIfam" id="TIGR04057">
    <property type="entry name" value="SusC_RagA_signa"/>
    <property type="match status" value="1"/>
</dbReference>
<dbReference type="Gene3D" id="2.170.130.10">
    <property type="entry name" value="TonB-dependent receptor, plug domain"/>
    <property type="match status" value="1"/>
</dbReference>
<feature type="domain" description="TonB-dependent receptor plug" evidence="9">
    <location>
        <begin position="145"/>
        <end position="253"/>
    </location>
</feature>
<dbReference type="SUPFAM" id="SSF56935">
    <property type="entry name" value="Porins"/>
    <property type="match status" value="1"/>
</dbReference>
<evidence type="ECO:0000256" key="8">
    <source>
        <dbReference type="PROSITE-ProRule" id="PRU01360"/>
    </source>
</evidence>
<evidence type="ECO:0000256" key="7">
    <source>
        <dbReference type="ARBA" id="ARBA00023237"/>
    </source>
</evidence>
<keyword evidence="10" id="KW-0675">Receptor</keyword>
<dbReference type="InterPro" id="IPR012910">
    <property type="entry name" value="Plug_dom"/>
</dbReference>
<comment type="subcellular location">
    <subcellularLocation>
        <location evidence="1 8">Cell outer membrane</location>
        <topology evidence="1 8">Multi-pass membrane protein</topology>
    </subcellularLocation>
</comment>